<protein>
    <submittedName>
        <fullName evidence="5">Restriction endonuclease subunit S</fullName>
    </submittedName>
</protein>
<keyword evidence="5" id="KW-0540">Nuclease</keyword>
<feature type="domain" description="Type I restriction modification DNA specificity" evidence="4">
    <location>
        <begin position="4"/>
        <end position="179"/>
    </location>
</feature>
<proteinExistence type="inferred from homology"/>
<evidence type="ECO:0000256" key="1">
    <source>
        <dbReference type="ARBA" id="ARBA00010923"/>
    </source>
</evidence>
<dbReference type="InterPro" id="IPR044946">
    <property type="entry name" value="Restrct_endonuc_typeI_TRD_sf"/>
</dbReference>
<evidence type="ECO:0000313" key="5">
    <source>
        <dbReference type="EMBL" id="NBH61823.1"/>
    </source>
</evidence>
<evidence type="ECO:0000259" key="4">
    <source>
        <dbReference type="Pfam" id="PF01420"/>
    </source>
</evidence>
<dbReference type="GO" id="GO:0004519">
    <property type="term" value="F:endonuclease activity"/>
    <property type="evidence" value="ECO:0007669"/>
    <property type="project" value="UniProtKB-KW"/>
</dbReference>
<dbReference type="AlphaFoldDB" id="A0A845QM65"/>
<dbReference type="Gene3D" id="3.90.220.20">
    <property type="entry name" value="DNA methylase specificity domains"/>
    <property type="match status" value="2"/>
</dbReference>
<keyword evidence="5" id="KW-0255">Endonuclease</keyword>
<keyword evidence="6" id="KW-1185">Reference proteome</keyword>
<dbReference type="PANTHER" id="PTHR30408">
    <property type="entry name" value="TYPE-1 RESTRICTION ENZYME ECOKI SPECIFICITY PROTEIN"/>
    <property type="match status" value="1"/>
</dbReference>
<evidence type="ECO:0000313" key="6">
    <source>
        <dbReference type="Proteomes" id="UP000446866"/>
    </source>
</evidence>
<keyword evidence="5" id="KW-0378">Hydrolase</keyword>
<comment type="caution">
    <text evidence="5">The sequence shown here is derived from an EMBL/GenBank/DDBJ whole genome shotgun (WGS) entry which is preliminary data.</text>
</comment>
<organism evidence="5 6">
    <name type="scientific">Anaerotruncus colihominis</name>
    <dbReference type="NCBI Taxonomy" id="169435"/>
    <lineage>
        <taxon>Bacteria</taxon>
        <taxon>Bacillati</taxon>
        <taxon>Bacillota</taxon>
        <taxon>Clostridia</taxon>
        <taxon>Eubacteriales</taxon>
        <taxon>Oscillospiraceae</taxon>
        <taxon>Anaerotruncus</taxon>
    </lineage>
</organism>
<keyword evidence="3" id="KW-0238">DNA-binding</keyword>
<comment type="similarity">
    <text evidence="1">Belongs to the type-I restriction system S methylase family.</text>
</comment>
<dbReference type="GO" id="GO:0003677">
    <property type="term" value="F:DNA binding"/>
    <property type="evidence" value="ECO:0007669"/>
    <property type="project" value="UniProtKB-KW"/>
</dbReference>
<dbReference type="SUPFAM" id="SSF116734">
    <property type="entry name" value="DNA methylase specificity domain"/>
    <property type="match status" value="2"/>
</dbReference>
<dbReference type="Pfam" id="PF01420">
    <property type="entry name" value="Methylase_S"/>
    <property type="match status" value="2"/>
</dbReference>
<accession>A0A845QM65</accession>
<feature type="domain" description="Type I restriction modification DNA specificity" evidence="4">
    <location>
        <begin position="198"/>
        <end position="372"/>
    </location>
</feature>
<dbReference type="PANTHER" id="PTHR30408:SF12">
    <property type="entry name" value="TYPE I RESTRICTION ENZYME MJAVIII SPECIFICITY SUBUNIT"/>
    <property type="match status" value="1"/>
</dbReference>
<dbReference type="Proteomes" id="UP000446866">
    <property type="component" value="Unassembled WGS sequence"/>
</dbReference>
<dbReference type="EMBL" id="QXWK01000016">
    <property type="protein sequence ID" value="NBH61823.1"/>
    <property type="molecule type" value="Genomic_DNA"/>
</dbReference>
<keyword evidence="2" id="KW-0680">Restriction system</keyword>
<dbReference type="InterPro" id="IPR000055">
    <property type="entry name" value="Restrct_endonuc_typeI_TRD"/>
</dbReference>
<evidence type="ECO:0000256" key="2">
    <source>
        <dbReference type="ARBA" id="ARBA00022747"/>
    </source>
</evidence>
<dbReference type="GO" id="GO:0009307">
    <property type="term" value="P:DNA restriction-modification system"/>
    <property type="evidence" value="ECO:0007669"/>
    <property type="project" value="UniProtKB-KW"/>
</dbReference>
<reference evidence="5 6" key="1">
    <citation type="submission" date="2018-08" db="EMBL/GenBank/DDBJ databases">
        <title>Murine metabolic-syndrome-specific gut microbial biobank.</title>
        <authorList>
            <person name="Liu C."/>
        </authorList>
    </citation>
    <scope>NUCLEOTIDE SEQUENCE [LARGE SCALE GENOMIC DNA]</scope>
    <source>
        <strain evidence="5 6">28</strain>
    </source>
</reference>
<gene>
    <name evidence="5" type="ORF">D0435_09175</name>
</gene>
<dbReference type="CDD" id="cd17278">
    <property type="entry name" value="RMtype1_S_LdeBORF1052P-TRD2-CR2"/>
    <property type="match status" value="2"/>
</dbReference>
<dbReference type="RefSeq" id="WP_160202110.1">
    <property type="nucleotide sequence ID" value="NZ_QXWK01000016.1"/>
</dbReference>
<evidence type="ECO:0000256" key="3">
    <source>
        <dbReference type="ARBA" id="ARBA00023125"/>
    </source>
</evidence>
<name>A0A845QM65_9FIRM</name>
<dbReference type="InterPro" id="IPR052021">
    <property type="entry name" value="Type-I_RS_S_subunit"/>
</dbReference>
<sequence>MGTTVKIGDICDILNGYAFKSSNYATNGIRIIRIANVQKGYIEDSSPQFYPLSSQKEIERYMLCEGDLLMSLTGNVGRVAILTPDMLPAALNQRVACLRIKNSKTTDRTFLYYLFNSDYFEQRCIVSSKGVAQKNMSTEWLKSYEIPLFSIQEQRNIAALLDKVVTMISLYKQQLTKLNELVKARFVEMFGNPETNSKGWIECELSEKLNVLGGYAFKSDMFDEEDGVPVLRIGNINAGYFKSVNMVFWKRDSSLERYAMYPGDLVMSLTGTVGKDDYGNVCILGDDYDMYYLNQRNAKLEIKEGIDKYYLLQLLKFEQIKKKLTGISRGVRQANISNRDIMNLVVPVPPMELQNQFAAFVHQVEKSKVVLERRACYN</sequence>